<organism evidence="2 3">
    <name type="scientific">Nocardioides lianchengensis</name>
    <dbReference type="NCBI Taxonomy" id="1045774"/>
    <lineage>
        <taxon>Bacteria</taxon>
        <taxon>Bacillati</taxon>
        <taxon>Actinomycetota</taxon>
        <taxon>Actinomycetes</taxon>
        <taxon>Propionibacteriales</taxon>
        <taxon>Nocardioidaceae</taxon>
        <taxon>Nocardioides</taxon>
    </lineage>
</organism>
<dbReference type="Proteomes" id="UP000199034">
    <property type="component" value="Unassembled WGS sequence"/>
</dbReference>
<protein>
    <submittedName>
        <fullName evidence="2">Uncharacterized protein</fullName>
    </submittedName>
</protein>
<keyword evidence="1" id="KW-0812">Transmembrane</keyword>
<dbReference type="EMBL" id="FMZM01000012">
    <property type="protein sequence ID" value="SDD92982.1"/>
    <property type="molecule type" value="Genomic_DNA"/>
</dbReference>
<accession>A0A1G6YRS6</accession>
<proteinExistence type="predicted"/>
<keyword evidence="1" id="KW-0472">Membrane</keyword>
<feature type="transmembrane region" description="Helical" evidence="1">
    <location>
        <begin position="12"/>
        <end position="40"/>
    </location>
</feature>
<evidence type="ECO:0000313" key="2">
    <source>
        <dbReference type="EMBL" id="SDD92982.1"/>
    </source>
</evidence>
<feature type="transmembrane region" description="Helical" evidence="1">
    <location>
        <begin position="46"/>
        <end position="65"/>
    </location>
</feature>
<evidence type="ECO:0000313" key="3">
    <source>
        <dbReference type="Proteomes" id="UP000199034"/>
    </source>
</evidence>
<gene>
    <name evidence="2" type="ORF">SAMN05421872_112139</name>
</gene>
<reference evidence="2 3" key="1">
    <citation type="submission" date="2016-10" db="EMBL/GenBank/DDBJ databases">
        <authorList>
            <person name="de Groot N.N."/>
        </authorList>
    </citation>
    <scope>NUCLEOTIDE SEQUENCE [LARGE SCALE GENOMIC DNA]</scope>
    <source>
        <strain evidence="2 3">CGMCC 4.6858</strain>
    </source>
</reference>
<name>A0A1G6YRS6_9ACTN</name>
<keyword evidence="3" id="KW-1185">Reference proteome</keyword>
<sequence length="196" mass="20730">MTDGSTSRHRWGWALILVGVLLVIAGAVGVVNPLGLVWVARLLDHPYPMGVAAALLVTIGIRLRLDRVLTRLALGSICLAAGLGWGAAWLVSPGEDGAVATSQAPDRAEYEAVVREAGSDDEPAWLVSVRQTGSLLAREWPVGCAKGGLPEEAFDRVRWAGPDLLVVELGERSLQVDVDPATGRPQRGAGPGWTRC</sequence>
<dbReference type="AlphaFoldDB" id="A0A1G6YRS6"/>
<feature type="transmembrane region" description="Helical" evidence="1">
    <location>
        <begin position="72"/>
        <end position="91"/>
    </location>
</feature>
<keyword evidence="1" id="KW-1133">Transmembrane helix</keyword>
<evidence type="ECO:0000256" key="1">
    <source>
        <dbReference type="SAM" id="Phobius"/>
    </source>
</evidence>